<keyword evidence="5" id="KW-1185">Reference proteome</keyword>
<keyword evidence="2" id="KW-0472">Membrane</keyword>
<keyword evidence="2" id="KW-0812">Transmembrane</keyword>
<feature type="transmembrane region" description="Helical" evidence="2">
    <location>
        <begin position="350"/>
        <end position="368"/>
    </location>
</feature>
<evidence type="ECO:0000313" key="5">
    <source>
        <dbReference type="Proteomes" id="UP001362999"/>
    </source>
</evidence>
<reference evidence="4 5" key="1">
    <citation type="journal article" date="2024" name="J Genomics">
        <title>Draft genome sequencing and assembly of Favolaschia claudopus CIRM-BRFM 2984 isolated from oak limbs.</title>
        <authorList>
            <person name="Navarro D."/>
            <person name="Drula E."/>
            <person name="Chaduli D."/>
            <person name="Cazenave R."/>
            <person name="Ahrendt S."/>
            <person name="Wang J."/>
            <person name="Lipzen A."/>
            <person name="Daum C."/>
            <person name="Barry K."/>
            <person name="Grigoriev I.V."/>
            <person name="Favel A."/>
            <person name="Rosso M.N."/>
            <person name="Martin F."/>
        </authorList>
    </citation>
    <scope>NUCLEOTIDE SEQUENCE [LARGE SCALE GENOMIC DNA]</scope>
    <source>
        <strain evidence="4 5">CIRM-BRFM 2984</strain>
    </source>
</reference>
<dbReference type="Proteomes" id="UP001362999">
    <property type="component" value="Unassembled WGS sequence"/>
</dbReference>
<keyword evidence="3" id="KW-0732">Signal</keyword>
<feature type="chain" id="PRO_5043844251" description="Glycoprotein" evidence="3">
    <location>
        <begin position="21"/>
        <end position="369"/>
    </location>
</feature>
<evidence type="ECO:0000256" key="2">
    <source>
        <dbReference type="SAM" id="Phobius"/>
    </source>
</evidence>
<organism evidence="4 5">
    <name type="scientific">Favolaschia claudopus</name>
    <dbReference type="NCBI Taxonomy" id="2862362"/>
    <lineage>
        <taxon>Eukaryota</taxon>
        <taxon>Fungi</taxon>
        <taxon>Dikarya</taxon>
        <taxon>Basidiomycota</taxon>
        <taxon>Agaricomycotina</taxon>
        <taxon>Agaricomycetes</taxon>
        <taxon>Agaricomycetidae</taxon>
        <taxon>Agaricales</taxon>
        <taxon>Marasmiineae</taxon>
        <taxon>Mycenaceae</taxon>
        <taxon>Favolaschia</taxon>
    </lineage>
</organism>
<name>A0AAW0BPG9_9AGAR</name>
<proteinExistence type="predicted"/>
<evidence type="ECO:0008006" key="6">
    <source>
        <dbReference type="Google" id="ProtNLM"/>
    </source>
</evidence>
<sequence length="369" mass="37749">MVLFTGFAVVLGALALPAAAQSAFPGVIATGTNGPTNPPRPTAPTLINQTSMARLITLNSVDDFCLFAPPEGPALIGDTETEEVAWCTKPRNNARVIPDGTITGVTFLKTPFYVQIMGIGNFTNLNIRAGDDGGELDPHGAQGSGNPIGGNVTTNIVNGVDDVFYEEWMMFISANRFCVRACTNANSTYAAKYMCEHKLDVMGCDFVMPGTYHPAGTFESCEADVAYPPGWYPTATVSGSTLFSTFAQYWTGVVGDQTFTVGDLVTPTAPATIPSSSNCATVSTIANGIALASLTAGAIGTEIPTVSTGSSGSGSPTSSGGSGGSGPSQSAPPNAALHGAHVGFRSMGEFAGIVVVSLVSGLAAIAMLH</sequence>
<feature type="signal peptide" evidence="3">
    <location>
        <begin position="1"/>
        <end position="20"/>
    </location>
</feature>
<gene>
    <name evidence="4" type="ORF">R3P38DRAFT_2936684</name>
</gene>
<keyword evidence="2" id="KW-1133">Transmembrane helix</keyword>
<protein>
    <recommendedName>
        <fullName evidence="6">Glycoprotein</fullName>
    </recommendedName>
</protein>
<evidence type="ECO:0000256" key="3">
    <source>
        <dbReference type="SAM" id="SignalP"/>
    </source>
</evidence>
<evidence type="ECO:0000256" key="1">
    <source>
        <dbReference type="SAM" id="MobiDB-lite"/>
    </source>
</evidence>
<dbReference type="AlphaFoldDB" id="A0AAW0BPG9"/>
<evidence type="ECO:0000313" key="4">
    <source>
        <dbReference type="EMBL" id="KAK7028467.1"/>
    </source>
</evidence>
<accession>A0AAW0BPG9</accession>
<comment type="caution">
    <text evidence="4">The sequence shown here is derived from an EMBL/GenBank/DDBJ whole genome shotgun (WGS) entry which is preliminary data.</text>
</comment>
<dbReference type="EMBL" id="JAWWNJ010000028">
    <property type="protein sequence ID" value="KAK7028467.1"/>
    <property type="molecule type" value="Genomic_DNA"/>
</dbReference>
<feature type="region of interest" description="Disordered" evidence="1">
    <location>
        <begin position="305"/>
        <end position="334"/>
    </location>
</feature>
<feature type="compositionally biased region" description="Low complexity" evidence="1">
    <location>
        <begin position="307"/>
        <end position="319"/>
    </location>
</feature>